<feature type="compositionally biased region" description="Low complexity" evidence="10">
    <location>
        <begin position="581"/>
        <end position="591"/>
    </location>
</feature>
<comment type="caution">
    <text evidence="13">The sequence shown here is derived from an EMBL/GenBank/DDBJ whole genome shotgun (WGS) entry which is preliminary data.</text>
</comment>
<dbReference type="PANTHER" id="PTHR21422:SF9">
    <property type="entry name" value="RAB3 GTPASE-ACTIVATING PROTEIN CATALYTIC SUBUNIT"/>
    <property type="match status" value="1"/>
</dbReference>
<reference evidence="13 14" key="1">
    <citation type="submission" date="2024-03" db="EMBL/GenBank/DDBJ databases">
        <title>The genome assembly and annotation of the cricket Gryllus longicercus Weissman &amp; Gray.</title>
        <authorList>
            <person name="Szrajer S."/>
            <person name="Gray D."/>
            <person name="Ylla G."/>
        </authorList>
    </citation>
    <scope>NUCLEOTIDE SEQUENCE [LARGE SCALE GENOMIC DNA]</scope>
    <source>
        <strain evidence="13">DAG 2021-001</strain>
        <tissue evidence="13">Whole body minus gut</tissue>
    </source>
</reference>
<keyword evidence="8" id="KW-0256">Endoplasmic reticulum</keyword>
<dbReference type="InterPro" id="IPR026147">
    <property type="entry name" value="Rab3GAP1_conserved"/>
</dbReference>
<comment type="subcellular location">
    <subcellularLocation>
        <location evidence="3">Cytoplasm</location>
    </subcellularLocation>
    <subcellularLocation>
        <location evidence="2">Endoplasmic reticulum</location>
    </subcellularLocation>
    <subcellularLocation>
        <location evidence="1">Golgi apparatus</location>
        <location evidence="1">cis-Golgi network</location>
    </subcellularLocation>
</comment>
<evidence type="ECO:0000256" key="4">
    <source>
        <dbReference type="ARBA" id="ARBA00008856"/>
    </source>
</evidence>
<evidence type="ECO:0000256" key="1">
    <source>
        <dbReference type="ARBA" id="ARBA00004222"/>
    </source>
</evidence>
<evidence type="ECO:0000259" key="11">
    <source>
        <dbReference type="Pfam" id="PF13890"/>
    </source>
</evidence>
<accession>A0AAN9V457</accession>
<evidence type="ECO:0000256" key="10">
    <source>
        <dbReference type="SAM" id="MobiDB-lite"/>
    </source>
</evidence>
<keyword evidence="9" id="KW-0333">Golgi apparatus</keyword>
<organism evidence="13 14">
    <name type="scientific">Gryllus longicercus</name>
    <dbReference type="NCBI Taxonomy" id="2509291"/>
    <lineage>
        <taxon>Eukaryota</taxon>
        <taxon>Metazoa</taxon>
        <taxon>Ecdysozoa</taxon>
        <taxon>Arthropoda</taxon>
        <taxon>Hexapoda</taxon>
        <taxon>Insecta</taxon>
        <taxon>Pterygota</taxon>
        <taxon>Neoptera</taxon>
        <taxon>Polyneoptera</taxon>
        <taxon>Orthoptera</taxon>
        <taxon>Ensifera</taxon>
        <taxon>Gryllidea</taxon>
        <taxon>Grylloidea</taxon>
        <taxon>Gryllidae</taxon>
        <taxon>Gryllinae</taxon>
        <taxon>Gryllus</taxon>
    </lineage>
</organism>
<evidence type="ECO:0000256" key="9">
    <source>
        <dbReference type="ARBA" id="ARBA00023034"/>
    </source>
</evidence>
<feature type="domain" description="Rab3GAP catalytic subunit conserved" evidence="11">
    <location>
        <begin position="607"/>
        <end position="759"/>
    </location>
</feature>
<sequence length="968" mass="109318">MSEDVENDFHHVDFTVASIWESFIKSLEEVIFEWKLPQSKRVSPLKRGDIEKAVWDKKTKKEKLSFAEVNFTITRYILKDPGAGVTSPLEDETGDEDKVQALEDIMCFENDFLPQKMWLSSMGNVGQHPHPLAVWYGLRDFVIIAPNHDAVISSETRVKLLLSSLYIAVNNTNCSVPIFIQIHRASDQFYMGVCDGKEVRVDFEMVYLKRAPQHCRYLPGLLDVFKTKIASPISLEQILLSVQFTYILRDWTSYKWTQQPPDFEFLQGETIGVTELGRLPFGATSDPVSELYLYATWPKLVDSAVTDGESYSDFEPSKAPHWSVQVRMADQPACLLSDYFEEFLQLCHCKRNMKDLIGDLMECDSSGIDISTSLSAITEPRVPTLSQVLKRNKTRPKAVVRDGAISHEHLMHMLYFLFPDAADGGVKPYPETWGNSEETKQLEMGNMKTVPVDSLVWRLSIVMSHVLSTLGAVRAAAQLWYEFCGEMLFRWDKGILIPGVPPGFPDHRTCLLNQKLQMLNCCIERRLNRETLARKTSVELEKLSSGVSRISVPCKNSDDEDEFFDCSAEPTGGEGGGGGEEAAAAAGAGPSRPGGGARRKQKHSLWNQPVGRLYKYGNLRLLKTGEHLYVPVTQDPSPKTEDQILEDVDVMVHLGTDAHAAELRARIMSASLLSDMESFKAANPGAILEDFIRWYSPRDWIEEEGIDEYGQKKGSLSPRMQIRGNVWVDVWEAAKPVPARRQKRLFDDTREAEKVLHFLKTQSPAQMAQLLLPTLLHACLVRLMEEERAELPDVMPTIQHIVKQAVRLGQQGNTAQDLPRYEDLSKEMTSVEEVIAQFKSLEHKFSPSGGEQSPELQAFLSHLMQNTQVDVPEGPRGPIGMKIRCMFAEAQKVAQMLSEYDLADSSEETWNSPFATNFPQPHKRHFIMRTHAKRPSTYSIACPQRLSAILQKDSFRLAGCFTQDITFQ</sequence>
<feature type="domain" description="Rab3GAP catalytic subunit C-terminal" evidence="12">
    <location>
        <begin position="771"/>
        <end position="967"/>
    </location>
</feature>
<dbReference type="PANTHER" id="PTHR21422">
    <property type="entry name" value="RAB3 GTPASE-ACTIVATING PROTEIN CATALYTIC SUBUNIT"/>
    <property type="match status" value="1"/>
</dbReference>
<dbReference type="Pfam" id="PF13890">
    <property type="entry name" value="Rab3-GTPase_cat"/>
    <property type="match status" value="1"/>
</dbReference>
<protein>
    <recommendedName>
        <fullName evidence="5">Rab3 GTPase-activating protein catalytic subunit</fullName>
    </recommendedName>
</protein>
<feature type="region of interest" description="Disordered" evidence="10">
    <location>
        <begin position="554"/>
        <end position="603"/>
    </location>
</feature>
<keyword evidence="14" id="KW-1185">Reference proteome</keyword>
<evidence type="ECO:0000256" key="3">
    <source>
        <dbReference type="ARBA" id="ARBA00004496"/>
    </source>
</evidence>
<evidence type="ECO:0000256" key="6">
    <source>
        <dbReference type="ARBA" id="ARBA00022468"/>
    </source>
</evidence>
<comment type="similarity">
    <text evidence="4">Belongs to the Rab3-GAP catalytic subunit family.</text>
</comment>
<dbReference type="EMBL" id="JAZDUA010000799">
    <property type="protein sequence ID" value="KAK7789273.1"/>
    <property type="molecule type" value="Genomic_DNA"/>
</dbReference>
<evidence type="ECO:0000256" key="2">
    <source>
        <dbReference type="ARBA" id="ARBA00004240"/>
    </source>
</evidence>
<dbReference type="Proteomes" id="UP001378592">
    <property type="component" value="Unassembled WGS sequence"/>
</dbReference>
<keyword evidence="6" id="KW-0343">GTPase activation</keyword>
<keyword evidence="7" id="KW-0963">Cytoplasm</keyword>
<evidence type="ECO:0000256" key="8">
    <source>
        <dbReference type="ARBA" id="ARBA00022824"/>
    </source>
</evidence>
<evidence type="ECO:0000256" key="5">
    <source>
        <dbReference type="ARBA" id="ARBA00015817"/>
    </source>
</evidence>
<dbReference type="InterPro" id="IPR045698">
    <property type="entry name" value="Rab3GAP1_C"/>
</dbReference>
<dbReference type="AlphaFoldDB" id="A0AAN9V457"/>
<dbReference type="GO" id="GO:0005783">
    <property type="term" value="C:endoplasmic reticulum"/>
    <property type="evidence" value="ECO:0007669"/>
    <property type="project" value="UniProtKB-SubCell"/>
</dbReference>
<evidence type="ECO:0000256" key="7">
    <source>
        <dbReference type="ARBA" id="ARBA00022490"/>
    </source>
</evidence>
<dbReference type="InterPro" id="IPR045700">
    <property type="entry name" value="Rab3GAP1"/>
</dbReference>
<dbReference type="GO" id="GO:0005096">
    <property type="term" value="F:GTPase activator activity"/>
    <property type="evidence" value="ECO:0007669"/>
    <property type="project" value="UniProtKB-KW"/>
</dbReference>
<evidence type="ECO:0000313" key="14">
    <source>
        <dbReference type="Proteomes" id="UP001378592"/>
    </source>
</evidence>
<proteinExistence type="inferred from homology"/>
<dbReference type="GO" id="GO:0005794">
    <property type="term" value="C:Golgi apparatus"/>
    <property type="evidence" value="ECO:0007669"/>
    <property type="project" value="UniProtKB-SubCell"/>
</dbReference>
<name>A0AAN9V457_9ORTH</name>
<dbReference type="Pfam" id="PF19533">
    <property type="entry name" value="Rab3-GAP_cat_C"/>
    <property type="match status" value="1"/>
</dbReference>
<gene>
    <name evidence="13" type="ORF">R5R35_007376</name>
</gene>
<evidence type="ECO:0000313" key="13">
    <source>
        <dbReference type="EMBL" id="KAK7789273.1"/>
    </source>
</evidence>
<evidence type="ECO:0000259" key="12">
    <source>
        <dbReference type="Pfam" id="PF19533"/>
    </source>
</evidence>